<dbReference type="AlphaFoldDB" id="A0A518G5I3"/>
<sequence length="137" mass="14965">MESSYANTDFDLRSSKPFDVLNAELSDACCILHYAESKDGTWSASYEADRLNDSATNDILAFIGVLDRLTEVAKQQLIECTTRDFNVGVNCWDTWGYNIGLSASTVSAVANVGCSISFTLYPMREPDGTPKIDEDGG</sequence>
<dbReference type="Proteomes" id="UP000318017">
    <property type="component" value="Chromosome"/>
</dbReference>
<accession>A0A518G5I3</accession>
<evidence type="ECO:0000313" key="1">
    <source>
        <dbReference type="EMBL" id="QDV23850.1"/>
    </source>
</evidence>
<dbReference type="EMBL" id="CP036298">
    <property type="protein sequence ID" value="QDV23850.1"/>
    <property type="molecule type" value="Genomic_DNA"/>
</dbReference>
<proteinExistence type="predicted"/>
<evidence type="ECO:0008006" key="3">
    <source>
        <dbReference type="Google" id="ProtNLM"/>
    </source>
</evidence>
<name>A0A518G5I3_9BACT</name>
<evidence type="ECO:0000313" key="2">
    <source>
        <dbReference type="Proteomes" id="UP000318017"/>
    </source>
</evidence>
<keyword evidence="2" id="KW-1185">Reference proteome</keyword>
<protein>
    <recommendedName>
        <fullName evidence="3">DUF4279 domain-containing protein</fullName>
    </recommendedName>
</protein>
<reference evidence="1 2" key="1">
    <citation type="submission" date="2019-02" db="EMBL/GenBank/DDBJ databases">
        <title>Deep-cultivation of Planctomycetes and their phenomic and genomic characterization uncovers novel biology.</title>
        <authorList>
            <person name="Wiegand S."/>
            <person name="Jogler M."/>
            <person name="Boedeker C."/>
            <person name="Pinto D."/>
            <person name="Vollmers J."/>
            <person name="Rivas-Marin E."/>
            <person name="Kohn T."/>
            <person name="Peeters S.H."/>
            <person name="Heuer A."/>
            <person name="Rast P."/>
            <person name="Oberbeckmann S."/>
            <person name="Bunk B."/>
            <person name="Jeske O."/>
            <person name="Meyerdierks A."/>
            <person name="Storesund J.E."/>
            <person name="Kallscheuer N."/>
            <person name="Luecker S."/>
            <person name="Lage O.M."/>
            <person name="Pohl T."/>
            <person name="Merkel B.J."/>
            <person name="Hornburger P."/>
            <person name="Mueller R.-W."/>
            <person name="Bruemmer F."/>
            <person name="Labrenz M."/>
            <person name="Spormann A.M."/>
            <person name="Op den Camp H."/>
            <person name="Overmann J."/>
            <person name="Amann R."/>
            <person name="Jetten M.S.M."/>
            <person name="Mascher T."/>
            <person name="Medema M.H."/>
            <person name="Devos D.P."/>
            <person name="Kaster A.-K."/>
            <person name="Ovreas L."/>
            <person name="Rohde M."/>
            <person name="Galperin M.Y."/>
            <person name="Jogler C."/>
        </authorList>
    </citation>
    <scope>NUCLEOTIDE SEQUENCE [LARGE SCALE GENOMIC DNA]</scope>
    <source>
        <strain evidence="1 2">Q31a</strain>
    </source>
</reference>
<organism evidence="1 2">
    <name type="scientific">Aureliella helgolandensis</name>
    <dbReference type="NCBI Taxonomy" id="2527968"/>
    <lineage>
        <taxon>Bacteria</taxon>
        <taxon>Pseudomonadati</taxon>
        <taxon>Planctomycetota</taxon>
        <taxon>Planctomycetia</taxon>
        <taxon>Pirellulales</taxon>
        <taxon>Pirellulaceae</taxon>
        <taxon>Aureliella</taxon>
    </lineage>
</organism>
<gene>
    <name evidence="1" type="ORF">Q31a_21570</name>
</gene>
<dbReference type="RefSeq" id="WP_145077077.1">
    <property type="nucleotide sequence ID" value="NZ_CP036298.1"/>
</dbReference>
<dbReference type="OrthoDB" id="281083at2"/>
<dbReference type="KEGG" id="ahel:Q31a_21570"/>